<evidence type="ECO:0000313" key="2">
    <source>
        <dbReference type="Proteomes" id="UP001162480"/>
    </source>
</evidence>
<gene>
    <name evidence="1" type="ORF">OCTVUL_1B018578</name>
</gene>
<dbReference type="AlphaFoldDB" id="A0AA36AZW8"/>
<dbReference type="Proteomes" id="UP001162480">
    <property type="component" value="Chromosome 7"/>
</dbReference>
<keyword evidence="2" id="KW-1185">Reference proteome</keyword>
<proteinExistence type="predicted"/>
<accession>A0AA36AZW8</accession>
<evidence type="ECO:0000313" key="1">
    <source>
        <dbReference type="EMBL" id="CAI9725388.1"/>
    </source>
</evidence>
<reference evidence="1" key="1">
    <citation type="submission" date="2023-08" db="EMBL/GenBank/DDBJ databases">
        <authorList>
            <person name="Alioto T."/>
            <person name="Alioto T."/>
            <person name="Gomez Garrido J."/>
        </authorList>
    </citation>
    <scope>NUCLEOTIDE SEQUENCE</scope>
</reference>
<organism evidence="1 2">
    <name type="scientific">Octopus vulgaris</name>
    <name type="common">Common octopus</name>
    <dbReference type="NCBI Taxonomy" id="6645"/>
    <lineage>
        <taxon>Eukaryota</taxon>
        <taxon>Metazoa</taxon>
        <taxon>Spiralia</taxon>
        <taxon>Lophotrochozoa</taxon>
        <taxon>Mollusca</taxon>
        <taxon>Cephalopoda</taxon>
        <taxon>Coleoidea</taxon>
        <taxon>Octopodiformes</taxon>
        <taxon>Octopoda</taxon>
        <taxon>Incirrata</taxon>
        <taxon>Octopodidae</taxon>
        <taxon>Octopus</taxon>
    </lineage>
</organism>
<protein>
    <submittedName>
        <fullName evidence="1">Uncharacterized protein</fullName>
    </submittedName>
</protein>
<sequence length="87" mass="10562">MGLRGNKEDTRETEDYEDYERLLLIHHPQRYHLWYDVEKYGFTRCKNCHSHMPYVKMTLLRRCQQLGAKSDGHKLKCLETAQRKLHL</sequence>
<name>A0AA36AZW8_OCTVU</name>
<dbReference type="EMBL" id="OX597820">
    <property type="protein sequence ID" value="CAI9725388.1"/>
    <property type="molecule type" value="Genomic_DNA"/>
</dbReference>